<dbReference type="Gene3D" id="3.40.50.300">
    <property type="entry name" value="P-loop containing nucleotide triphosphate hydrolases"/>
    <property type="match status" value="1"/>
</dbReference>
<dbReference type="GeneID" id="115603180"/>
<evidence type="ECO:0000256" key="10">
    <source>
        <dbReference type="ARBA" id="ARBA00023134"/>
    </source>
</evidence>
<comment type="subcellular location">
    <subcellularLocation>
        <location evidence="1">Late endosome</location>
    </subcellularLocation>
    <subcellularLocation>
        <location evidence="2">Membrane</location>
        <topology evidence="2">Lipid-anchor</topology>
    </subcellularLocation>
</comment>
<keyword evidence="11" id="KW-0472">Membrane</keyword>
<feature type="compositionally biased region" description="Polar residues" evidence="16">
    <location>
        <begin position="329"/>
        <end position="346"/>
    </location>
</feature>
<organism evidence="17 18">
    <name type="scientific">Strigops habroptila</name>
    <name type="common">Kakapo</name>
    <dbReference type="NCBI Taxonomy" id="2489341"/>
    <lineage>
        <taxon>Eukaryota</taxon>
        <taxon>Metazoa</taxon>
        <taxon>Chordata</taxon>
        <taxon>Craniata</taxon>
        <taxon>Vertebrata</taxon>
        <taxon>Euteleostomi</taxon>
        <taxon>Archelosauria</taxon>
        <taxon>Archosauria</taxon>
        <taxon>Dinosauria</taxon>
        <taxon>Saurischia</taxon>
        <taxon>Theropoda</taxon>
        <taxon>Coelurosauria</taxon>
        <taxon>Aves</taxon>
        <taxon>Neognathae</taxon>
        <taxon>Neoaves</taxon>
        <taxon>Telluraves</taxon>
        <taxon>Australaves</taxon>
        <taxon>Psittaciformes</taxon>
        <taxon>Psittacidae</taxon>
        <taxon>Strigops</taxon>
    </lineage>
</organism>
<keyword evidence="7" id="KW-0967">Endosome</keyword>
<dbReference type="InterPro" id="IPR027417">
    <property type="entry name" value="P-loop_NTPase"/>
</dbReference>
<evidence type="ECO:0000256" key="2">
    <source>
        <dbReference type="ARBA" id="ARBA00004635"/>
    </source>
</evidence>
<evidence type="ECO:0000256" key="11">
    <source>
        <dbReference type="ARBA" id="ARBA00023136"/>
    </source>
</evidence>
<dbReference type="OMA" id="KSHREAH"/>
<dbReference type="NCBIfam" id="TIGR00231">
    <property type="entry name" value="small_GTP"/>
    <property type="match status" value="1"/>
</dbReference>
<dbReference type="EC" id="3.6.5.2" evidence="4"/>
<evidence type="ECO:0000256" key="14">
    <source>
        <dbReference type="ARBA" id="ARBA00023289"/>
    </source>
</evidence>
<dbReference type="SMART" id="SM00176">
    <property type="entry name" value="RAN"/>
    <property type="match status" value="1"/>
</dbReference>
<dbReference type="GO" id="GO:0003925">
    <property type="term" value="F:G protein activity"/>
    <property type="evidence" value="ECO:0007669"/>
    <property type="project" value="UniProtKB-EC"/>
</dbReference>
<feature type="compositionally biased region" description="Low complexity" evidence="16">
    <location>
        <begin position="95"/>
        <end position="106"/>
    </location>
</feature>
<evidence type="ECO:0000256" key="13">
    <source>
        <dbReference type="ARBA" id="ARBA00023288"/>
    </source>
</evidence>
<accession>A0A672UL78</accession>
<evidence type="ECO:0000256" key="8">
    <source>
        <dbReference type="ARBA" id="ARBA00022801"/>
    </source>
</evidence>
<feature type="region of interest" description="Disordered" evidence="16">
    <location>
        <begin position="1"/>
        <end position="131"/>
    </location>
</feature>
<keyword evidence="8" id="KW-0378">Hydrolase</keyword>
<evidence type="ECO:0000256" key="9">
    <source>
        <dbReference type="ARBA" id="ARBA00022990"/>
    </source>
</evidence>
<evidence type="ECO:0000256" key="15">
    <source>
        <dbReference type="ARBA" id="ARBA00047660"/>
    </source>
</evidence>
<keyword evidence="9" id="KW-0007">Acetylation</keyword>
<dbReference type="CDD" id="cd04127">
    <property type="entry name" value="Rab27A"/>
    <property type="match status" value="1"/>
</dbReference>
<dbReference type="AlphaFoldDB" id="A0A672UL78"/>
<comment type="similarity">
    <text evidence="3">Belongs to the small GTPase superfamily. Rab family.</text>
</comment>
<dbReference type="SMART" id="SM00173">
    <property type="entry name" value="RAS"/>
    <property type="match status" value="1"/>
</dbReference>
<dbReference type="OrthoDB" id="9989112at2759"/>
<evidence type="ECO:0000256" key="4">
    <source>
        <dbReference type="ARBA" id="ARBA00011984"/>
    </source>
</evidence>
<dbReference type="CTD" id="5874"/>
<keyword evidence="14" id="KW-0636">Prenylation</keyword>
<dbReference type="GO" id="GO:0005770">
    <property type="term" value="C:late endosome"/>
    <property type="evidence" value="ECO:0007669"/>
    <property type="project" value="UniProtKB-SubCell"/>
</dbReference>
<dbReference type="SMART" id="SM00175">
    <property type="entry name" value="RAB"/>
    <property type="match status" value="1"/>
</dbReference>
<keyword evidence="12" id="KW-1015">Disulfide bond</keyword>
<evidence type="ECO:0000256" key="6">
    <source>
        <dbReference type="ARBA" id="ARBA00022741"/>
    </source>
</evidence>
<comment type="catalytic activity">
    <reaction evidence="15">
        <text>GTP + H2O = GDP + phosphate + H(+)</text>
        <dbReference type="Rhea" id="RHEA:19669"/>
        <dbReference type="ChEBI" id="CHEBI:15377"/>
        <dbReference type="ChEBI" id="CHEBI:15378"/>
        <dbReference type="ChEBI" id="CHEBI:37565"/>
        <dbReference type="ChEBI" id="CHEBI:43474"/>
        <dbReference type="ChEBI" id="CHEBI:58189"/>
        <dbReference type="EC" id="3.6.5.2"/>
    </reaction>
    <physiologicalReaction direction="left-to-right" evidence="15">
        <dbReference type="Rhea" id="RHEA:19670"/>
    </physiologicalReaction>
</comment>
<dbReference type="KEGG" id="shab:115603180"/>
<reference evidence="17" key="2">
    <citation type="submission" date="2025-09" db="UniProtKB">
        <authorList>
            <consortium name="Ensembl"/>
        </authorList>
    </citation>
    <scope>IDENTIFICATION</scope>
</reference>
<proteinExistence type="inferred from homology"/>
<keyword evidence="5" id="KW-0488">Methylation</keyword>
<dbReference type="PROSITE" id="PS51421">
    <property type="entry name" value="RAS"/>
    <property type="match status" value="1"/>
</dbReference>
<evidence type="ECO:0000256" key="16">
    <source>
        <dbReference type="SAM" id="MobiDB-lite"/>
    </source>
</evidence>
<dbReference type="InterPro" id="IPR050305">
    <property type="entry name" value="Small_GTPase_Rab"/>
</dbReference>
<dbReference type="InterPro" id="IPR005225">
    <property type="entry name" value="Small_GTP-bd"/>
</dbReference>
<dbReference type="GO" id="GO:0005525">
    <property type="term" value="F:GTP binding"/>
    <property type="evidence" value="ECO:0007669"/>
    <property type="project" value="UniProtKB-KW"/>
</dbReference>
<dbReference type="SMART" id="SM00174">
    <property type="entry name" value="RHO"/>
    <property type="match status" value="1"/>
</dbReference>
<feature type="compositionally biased region" description="Basic and acidic residues" evidence="16">
    <location>
        <begin position="347"/>
        <end position="358"/>
    </location>
</feature>
<name>A0A672UL78_STRHB</name>
<dbReference type="InterPro" id="IPR041837">
    <property type="entry name" value="Rab27a/b"/>
</dbReference>
<keyword evidence="13" id="KW-0449">Lipoprotein</keyword>
<evidence type="ECO:0000313" key="18">
    <source>
        <dbReference type="Proteomes" id="UP000472266"/>
    </source>
</evidence>
<dbReference type="Pfam" id="PF00071">
    <property type="entry name" value="Ras"/>
    <property type="match status" value="1"/>
</dbReference>
<dbReference type="PRINTS" id="PR00449">
    <property type="entry name" value="RASTRNSFRMNG"/>
</dbReference>
<keyword evidence="18" id="KW-1185">Reference proteome</keyword>
<protein>
    <recommendedName>
        <fullName evidence="4">small monomeric GTPase</fullName>
        <ecNumber evidence="4">3.6.5.2</ecNumber>
    </recommendedName>
</protein>
<reference evidence="17" key="1">
    <citation type="submission" date="2025-08" db="UniProtKB">
        <authorList>
            <consortium name="Ensembl"/>
        </authorList>
    </citation>
    <scope>IDENTIFICATION</scope>
</reference>
<dbReference type="Ensembl" id="ENSSHBT00005018731.1">
    <property type="protein sequence ID" value="ENSSHBP00005015635.1"/>
    <property type="gene ID" value="ENSSHBG00005013656.1"/>
</dbReference>
<sequence>MQATGRMVPSAESRKKKVSLVASPPLPPRHSNVPLPSFFLKSHREAHAPHSLCPFPSPALSNQPPGSCSAPFPRPIPIASRGGSHFPPGKPEPAQPHSQPYSQPHSQPHPRPGSAAHKEGPGAALPQNRFLKPTTMTDGDYDYLIKLLALGDSGVGKTTFLYRYTDHKFNPKFITTVGIDFREKRVVYTSRGTNGAPGKAFKVHLQLWDTAGQERFRSLTTAFFRDAMGFLLMFDLTSQQSFLNVRNWMSQLQANAYCEHPDIVLVGTKSDLGEQREVPEKQAKELAEKYGIPYLETSAATGCNVEQAVATLLDLIMKRMEQCVAKSQNSVPSNGITSGMLDTTQNQKKEEEEKKCSC</sequence>
<keyword evidence="10" id="KW-0342">GTP-binding</keyword>
<dbReference type="InterPro" id="IPR001806">
    <property type="entry name" value="Small_GTPase"/>
</dbReference>
<dbReference type="PANTHER" id="PTHR47980">
    <property type="entry name" value="LD44762P"/>
    <property type="match status" value="1"/>
</dbReference>
<evidence type="ECO:0000256" key="7">
    <source>
        <dbReference type="ARBA" id="ARBA00022753"/>
    </source>
</evidence>
<dbReference type="RefSeq" id="XP_030330765.1">
    <property type="nucleotide sequence ID" value="XM_030474905.2"/>
</dbReference>
<dbReference type="GO" id="GO:0016020">
    <property type="term" value="C:membrane"/>
    <property type="evidence" value="ECO:0007669"/>
    <property type="project" value="UniProtKB-SubCell"/>
</dbReference>
<evidence type="ECO:0000256" key="12">
    <source>
        <dbReference type="ARBA" id="ARBA00023157"/>
    </source>
</evidence>
<gene>
    <name evidence="17" type="primary">RAB27B</name>
</gene>
<keyword evidence="6" id="KW-0547">Nucleotide-binding</keyword>
<feature type="region of interest" description="Disordered" evidence="16">
    <location>
        <begin position="329"/>
        <end position="358"/>
    </location>
</feature>
<dbReference type="PROSITE" id="PS51419">
    <property type="entry name" value="RAB"/>
    <property type="match status" value="1"/>
</dbReference>
<evidence type="ECO:0000313" key="17">
    <source>
        <dbReference type="Ensembl" id="ENSSHBP00005015635.1"/>
    </source>
</evidence>
<evidence type="ECO:0000256" key="5">
    <source>
        <dbReference type="ARBA" id="ARBA00022481"/>
    </source>
</evidence>
<dbReference type="SUPFAM" id="SSF52540">
    <property type="entry name" value="P-loop containing nucleoside triphosphate hydrolases"/>
    <property type="match status" value="1"/>
</dbReference>
<evidence type="ECO:0000256" key="1">
    <source>
        <dbReference type="ARBA" id="ARBA00004603"/>
    </source>
</evidence>
<dbReference type="FunFam" id="3.40.50.300:FF:000402">
    <property type="entry name" value="Ras-related protein Rab-27A"/>
    <property type="match status" value="1"/>
</dbReference>
<dbReference type="Proteomes" id="UP000472266">
    <property type="component" value="Unplaced"/>
</dbReference>
<evidence type="ECO:0000256" key="3">
    <source>
        <dbReference type="ARBA" id="ARBA00006270"/>
    </source>
</evidence>
<dbReference type="InParanoid" id="A0A672UL78"/>
<dbReference type="GeneTree" id="ENSGT00940000157449"/>
<dbReference type="PROSITE" id="PS51420">
    <property type="entry name" value="RHO"/>
    <property type="match status" value="1"/>
</dbReference>